<feature type="transmembrane region" description="Helical" evidence="1">
    <location>
        <begin position="56"/>
        <end position="74"/>
    </location>
</feature>
<gene>
    <name evidence="2" type="ORF">TL10_03730</name>
</gene>
<evidence type="ECO:0000313" key="2">
    <source>
        <dbReference type="EMBL" id="KIU18170.1"/>
    </source>
</evidence>
<feature type="transmembrane region" description="Helical" evidence="1">
    <location>
        <begin position="6"/>
        <end position="24"/>
    </location>
</feature>
<name>A0A0D1LBM5_9MYCO</name>
<dbReference type="STRING" id="280871.TL10_03730"/>
<organism evidence="2 3">
    <name type="scientific">Mycolicibacterium llatzerense</name>
    <dbReference type="NCBI Taxonomy" id="280871"/>
    <lineage>
        <taxon>Bacteria</taxon>
        <taxon>Bacillati</taxon>
        <taxon>Actinomycetota</taxon>
        <taxon>Actinomycetes</taxon>
        <taxon>Mycobacteriales</taxon>
        <taxon>Mycobacteriaceae</taxon>
        <taxon>Mycolicibacterium</taxon>
    </lineage>
</organism>
<evidence type="ECO:0000313" key="3">
    <source>
        <dbReference type="Proteomes" id="UP000032221"/>
    </source>
</evidence>
<keyword evidence="1" id="KW-0472">Membrane</keyword>
<keyword evidence="1" id="KW-1133">Transmembrane helix</keyword>
<dbReference type="EMBL" id="JXST01000004">
    <property type="protein sequence ID" value="KIU18170.1"/>
    <property type="molecule type" value="Genomic_DNA"/>
</dbReference>
<feature type="transmembrane region" description="Helical" evidence="1">
    <location>
        <begin position="163"/>
        <end position="186"/>
    </location>
</feature>
<accession>A0A0D1LBM5</accession>
<evidence type="ECO:0000256" key="1">
    <source>
        <dbReference type="SAM" id="Phobius"/>
    </source>
</evidence>
<dbReference type="Proteomes" id="UP000032221">
    <property type="component" value="Unassembled WGS sequence"/>
</dbReference>
<feature type="transmembrane region" description="Helical" evidence="1">
    <location>
        <begin position="95"/>
        <end position="118"/>
    </location>
</feature>
<protein>
    <submittedName>
        <fullName evidence="2">Uncharacterized protein</fullName>
    </submittedName>
</protein>
<feature type="transmembrane region" description="Helical" evidence="1">
    <location>
        <begin position="33"/>
        <end position="50"/>
    </location>
</feature>
<dbReference type="RefSeq" id="WP_043984556.1">
    <property type="nucleotide sequence ID" value="NZ_JXST01000004.1"/>
</dbReference>
<dbReference type="AlphaFoldDB" id="A0A0D1LBM5"/>
<keyword evidence="1" id="KW-0812">Transmembrane</keyword>
<dbReference type="OrthoDB" id="4764216at2"/>
<sequence length="211" mass="23469">MNQVDTGLVVALLGLAVMAIAGFNEEADYARKMYWVGAVIMATATAFAVLPQGRMPALNAGVGMAGASVFVAYARTPFLRIRGKTRRLFSDGPEAYGWGLSTPKTWWLFVIGAVLFGYPAYDFANQRYPYLILGLYIAFMLSVGARFGYVDRLLDHSFAARQYVQFALVSILTLGLFPASYLAMYFGGQHWITKSEAYERHLRARTSREQT</sequence>
<dbReference type="PATRIC" id="fig|280871.6.peg.757"/>
<reference evidence="2 3" key="1">
    <citation type="submission" date="2015-01" db="EMBL/GenBank/DDBJ databases">
        <title>Genome sequence of Mycobacterium llatzerense and Mycobacterium immunogenum recovered from brain abscess.</title>
        <authorList>
            <person name="Greninger A.L."/>
            <person name="Langelier C."/>
            <person name="Cunningham G."/>
            <person name="Chiu C.Y."/>
            <person name="Miller S."/>
        </authorList>
    </citation>
    <scope>NUCLEOTIDE SEQUENCE [LARGE SCALE GENOMIC DNA]</scope>
    <source>
        <strain evidence="2 3">CLUC14</strain>
    </source>
</reference>
<proteinExistence type="predicted"/>
<feature type="transmembrane region" description="Helical" evidence="1">
    <location>
        <begin position="130"/>
        <end position="151"/>
    </location>
</feature>
<keyword evidence="3" id="KW-1185">Reference proteome</keyword>
<comment type="caution">
    <text evidence="2">The sequence shown here is derived from an EMBL/GenBank/DDBJ whole genome shotgun (WGS) entry which is preliminary data.</text>
</comment>